<dbReference type="EMBL" id="DTKQ01000032">
    <property type="protein sequence ID" value="HGZ79107.1"/>
    <property type="molecule type" value="Genomic_DNA"/>
</dbReference>
<feature type="transmembrane region" description="Helical" evidence="1">
    <location>
        <begin position="405"/>
        <end position="423"/>
    </location>
</feature>
<keyword evidence="1" id="KW-0812">Transmembrane</keyword>
<reference evidence="2" key="1">
    <citation type="journal article" date="2020" name="mSystems">
        <title>Genome- and Community-Level Interaction Insights into Carbon Utilization and Element Cycling Functions of Hydrothermarchaeota in Hydrothermal Sediment.</title>
        <authorList>
            <person name="Zhou Z."/>
            <person name="Liu Y."/>
            <person name="Xu W."/>
            <person name="Pan J."/>
            <person name="Luo Z.H."/>
            <person name="Li M."/>
        </authorList>
    </citation>
    <scope>NUCLEOTIDE SEQUENCE [LARGE SCALE GENOMIC DNA]</scope>
    <source>
        <strain evidence="2">SpSt-86</strain>
    </source>
</reference>
<sequence>MKEPSRLKKVAEIAFFVSTLVCLVIFVPSRFVADKRDLAYTLGISIDDDRIMLPSGKIVYVIDPAERIEPYMEYVTFRGDFSGYDAKTYADQADLYGVWIGMLEFNDSASFVKKIQLLRKQPERFFRIHTVRQEEVEKMRLTESMIYYRFRRAILERSIDMIWIQSLENVNVERILERIERQFGKPKAVPSPNIGSFKLQWLAFLSMVLLLFSQKPLLGIFTAPFWFWNQSIAVSVVSIIATVLLYSYREKHLLPVLYLILGLLTNAALWDFWHVNDLDVYRGVKLSLSLLPFFVLVKSVLREWKWLKKYWLAGVTVVAVAGFYYLSRSGNTAFVAYFERQFRDVLEGLLWVRPRFKEIVGYPAFALWLSFPNFKWSFVLELLASVALVSTFNTFCHIKTPLMVSLYRSIFSIAVGYATLFVIRKVKQRAAQRL</sequence>
<protein>
    <submittedName>
        <fullName evidence="2">Uncharacterized protein</fullName>
    </submittedName>
</protein>
<comment type="caution">
    <text evidence="2">The sequence shown here is derived from an EMBL/GenBank/DDBJ whole genome shotgun (WGS) entry which is preliminary data.</text>
</comment>
<evidence type="ECO:0000256" key="1">
    <source>
        <dbReference type="SAM" id="Phobius"/>
    </source>
</evidence>
<keyword evidence="1" id="KW-0472">Membrane</keyword>
<dbReference type="AlphaFoldDB" id="A0A832MPH9"/>
<gene>
    <name evidence="2" type="ORF">ENW55_03890</name>
</gene>
<feature type="transmembrane region" description="Helical" evidence="1">
    <location>
        <begin position="13"/>
        <end position="33"/>
    </location>
</feature>
<feature type="transmembrane region" description="Helical" evidence="1">
    <location>
        <begin position="253"/>
        <end position="272"/>
    </location>
</feature>
<keyword evidence="1" id="KW-1133">Transmembrane helix</keyword>
<accession>A0A832MPH9</accession>
<feature type="transmembrane region" description="Helical" evidence="1">
    <location>
        <begin position="284"/>
        <end position="301"/>
    </location>
</feature>
<dbReference type="Pfam" id="PF18949">
    <property type="entry name" value="DUF5693"/>
    <property type="match status" value="1"/>
</dbReference>
<evidence type="ECO:0000313" key="2">
    <source>
        <dbReference type="EMBL" id="HGZ79107.1"/>
    </source>
</evidence>
<organism evidence="2">
    <name type="scientific">Pseudothermotoga hypogea</name>
    <dbReference type="NCBI Taxonomy" id="57487"/>
    <lineage>
        <taxon>Bacteria</taxon>
        <taxon>Thermotogati</taxon>
        <taxon>Thermotogota</taxon>
        <taxon>Thermotogae</taxon>
        <taxon>Thermotogales</taxon>
        <taxon>Thermotogaceae</taxon>
        <taxon>Pseudothermotoga</taxon>
    </lineage>
</organism>
<feature type="transmembrane region" description="Helical" evidence="1">
    <location>
        <begin position="227"/>
        <end position="246"/>
    </location>
</feature>
<proteinExistence type="predicted"/>
<name>A0A832MPH9_9THEM</name>
<feature type="transmembrane region" description="Helical" evidence="1">
    <location>
        <begin position="310"/>
        <end position="327"/>
    </location>
</feature>
<dbReference type="InterPro" id="IPR043748">
    <property type="entry name" value="DUF5693"/>
</dbReference>